<evidence type="ECO:0000313" key="3">
    <source>
        <dbReference type="Proteomes" id="UP001162891"/>
    </source>
</evidence>
<keyword evidence="3" id="KW-1185">Reference proteome</keyword>
<evidence type="ECO:0000313" key="2">
    <source>
        <dbReference type="EMBL" id="BDG04611.1"/>
    </source>
</evidence>
<protein>
    <recommendedName>
        <fullName evidence="4">Cytochrome c</fullName>
    </recommendedName>
</protein>
<feature type="compositionally biased region" description="Basic and acidic residues" evidence="1">
    <location>
        <begin position="25"/>
        <end position="38"/>
    </location>
</feature>
<sequence length="112" mass="12309">MNVIAMAGAAAALAGLLLTGNGEKAPPDPRDNGPDRIDVASYPGEQQKNYGVYAAKCVKCHPLARSVNAHYSAGDWKRYLKRMIRRPNSGINEEQAAQIYDFLKYHANKQGY</sequence>
<dbReference type="EMBL" id="AP025591">
    <property type="protein sequence ID" value="BDG04611.1"/>
    <property type="molecule type" value="Genomic_DNA"/>
</dbReference>
<dbReference type="RefSeq" id="WP_248353037.1">
    <property type="nucleotide sequence ID" value="NZ_AP025591.1"/>
</dbReference>
<evidence type="ECO:0000256" key="1">
    <source>
        <dbReference type="SAM" id="MobiDB-lite"/>
    </source>
</evidence>
<reference evidence="3" key="1">
    <citation type="journal article" date="2022" name="Int. J. Syst. Evol. Microbiol.">
        <title>Anaeromyxobacter oryzae sp. nov., Anaeromyxobacter diazotrophicus sp. nov. and Anaeromyxobacter paludicola sp. nov., isolated from paddy soils.</title>
        <authorList>
            <person name="Itoh H."/>
            <person name="Xu Z."/>
            <person name="Mise K."/>
            <person name="Masuda Y."/>
            <person name="Ushijima N."/>
            <person name="Hayakawa C."/>
            <person name="Shiratori Y."/>
            <person name="Senoo K."/>
        </authorList>
    </citation>
    <scope>NUCLEOTIDE SEQUENCE [LARGE SCALE GENOMIC DNA]</scope>
    <source>
        <strain evidence="3">Red232</strain>
    </source>
</reference>
<dbReference type="Proteomes" id="UP001162891">
    <property type="component" value="Chromosome"/>
</dbReference>
<evidence type="ECO:0008006" key="4">
    <source>
        <dbReference type="Google" id="ProtNLM"/>
    </source>
</evidence>
<accession>A0ABN6MUL1</accession>
<organism evidence="2 3">
    <name type="scientific">Anaeromyxobacter oryzae</name>
    <dbReference type="NCBI Taxonomy" id="2918170"/>
    <lineage>
        <taxon>Bacteria</taxon>
        <taxon>Pseudomonadati</taxon>
        <taxon>Myxococcota</taxon>
        <taxon>Myxococcia</taxon>
        <taxon>Myxococcales</taxon>
        <taxon>Cystobacterineae</taxon>
        <taxon>Anaeromyxobacteraceae</taxon>
        <taxon>Anaeromyxobacter</taxon>
    </lineage>
</organism>
<gene>
    <name evidence="2" type="ORF">AMOR_36070</name>
</gene>
<name>A0ABN6MUL1_9BACT</name>
<feature type="region of interest" description="Disordered" evidence="1">
    <location>
        <begin position="21"/>
        <end position="41"/>
    </location>
</feature>
<dbReference type="InterPro" id="IPR036909">
    <property type="entry name" value="Cyt_c-like_dom_sf"/>
</dbReference>
<dbReference type="Gene3D" id="1.10.760.10">
    <property type="entry name" value="Cytochrome c-like domain"/>
    <property type="match status" value="1"/>
</dbReference>
<dbReference type="SUPFAM" id="SSF46626">
    <property type="entry name" value="Cytochrome c"/>
    <property type="match status" value="1"/>
</dbReference>
<proteinExistence type="predicted"/>